<feature type="compositionally biased region" description="Low complexity" evidence="1">
    <location>
        <begin position="334"/>
        <end position="392"/>
    </location>
</feature>
<dbReference type="PANTHER" id="PTHR35205">
    <property type="entry name" value="NB-ARC AND TPR DOMAIN PROTEIN"/>
    <property type="match status" value="1"/>
</dbReference>
<name>A0A3N1DBG1_9ACTN</name>
<keyword evidence="4" id="KW-1185">Reference proteome</keyword>
<protein>
    <submittedName>
        <fullName evidence="3">NB-ARC domain-containing protein</fullName>
    </submittedName>
</protein>
<evidence type="ECO:0000313" key="4">
    <source>
        <dbReference type="Proteomes" id="UP000272400"/>
    </source>
</evidence>
<organism evidence="3 4">
    <name type="scientific">Actinocorallia herbida</name>
    <dbReference type="NCBI Taxonomy" id="58109"/>
    <lineage>
        <taxon>Bacteria</taxon>
        <taxon>Bacillati</taxon>
        <taxon>Actinomycetota</taxon>
        <taxon>Actinomycetes</taxon>
        <taxon>Streptosporangiales</taxon>
        <taxon>Thermomonosporaceae</taxon>
        <taxon>Actinocorallia</taxon>
    </lineage>
</organism>
<feature type="region of interest" description="Disordered" evidence="1">
    <location>
        <begin position="332"/>
        <end position="392"/>
    </location>
</feature>
<feature type="domain" description="NB-ARC" evidence="2">
    <location>
        <begin position="57"/>
        <end position="218"/>
    </location>
</feature>
<proteinExistence type="predicted"/>
<dbReference type="Pfam" id="PF00931">
    <property type="entry name" value="NB-ARC"/>
    <property type="match status" value="1"/>
</dbReference>
<dbReference type="GO" id="GO:0043531">
    <property type="term" value="F:ADP binding"/>
    <property type="evidence" value="ECO:0007669"/>
    <property type="project" value="InterPro"/>
</dbReference>
<gene>
    <name evidence="3" type="ORF">EDD29_8605</name>
</gene>
<dbReference type="InterPro" id="IPR027417">
    <property type="entry name" value="P-loop_NTPase"/>
</dbReference>
<dbReference type="Proteomes" id="UP000272400">
    <property type="component" value="Unassembled WGS sequence"/>
</dbReference>
<comment type="caution">
    <text evidence="3">The sequence shown here is derived from an EMBL/GenBank/DDBJ whole genome shotgun (WGS) entry which is preliminary data.</text>
</comment>
<accession>A0A3N1DBG1</accession>
<sequence length="392" mass="42129">MTEFSPEAHGASRQVNIGAITGSTSFAFTPPEPKPEDLTPITAPLRAGHPLRGRDELLNDLVSGWKGAERVRVLHGMGGCGKTSIAAELAARVSPHTDVWWLSAVDNEQFYTGLRTLARSLGLSTDQLDTANYPDLLWNRLDAHPRRWLLIVDNADDADVLRIGGRRLSWGTSWLRPIRSPQGLVVVTSRDGGEDTWADWCTLHPVDVLSNDDAGQVLIDLAGSRSGDRESAAVLAERLGNLPLALHIAGSYLARTGRISPAFADPSALRTFNAYRDALDAGVLTLSFPVGPTDDLTPRPAGAVIGATWALSLDLLSVRGIAQAVRCSAFWPASPKRPSPTNSSSSPRCSRSPRTSPASRARPSGRRSSGSRTSGSSRWPSRPTRRPPGCRC</sequence>
<dbReference type="OrthoDB" id="127785at2"/>
<dbReference type="EMBL" id="RJKE01000001">
    <property type="protein sequence ID" value="ROO90864.1"/>
    <property type="molecule type" value="Genomic_DNA"/>
</dbReference>
<dbReference type="InterPro" id="IPR002182">
    <property type="entry name" value="NB-ARC"/>
</dbReference>
<dbReference type="AlphaFoldDB" id="A0A3N1DBG1"/>
<dbReference type="PRINTS" id="PR00364">
    <property type="entry name" value="DISEASERSIST"/>
</dbReference>
<evidence type="ECO:0000256" key="1">
    <source>
        <dbReference type="SAM" id="MobiDB-lite"/>
    </source>
</evidence>
<dbReference type="RefSeq" id="WP_123669759.1">
    <property type="nucleotide sequence ID" value="NZ_RJKE01000001.1"/>
</dbReference>
<dbReference type="Gene3D" id="3.40.50.300">
    <property type="entry name" value="P-loop containing nucleotide triphosphate hydrolases"/>
    <property type="match status" value="1"/>
</dbReference>
<evidence type="ECO:0000259" key="2">
    <source>
        <dbReference type="Pfam" id="PF00931"/>
    </source>
</evidence>
<dbReference type="PANTHER" id="PTHR35205:SF1">
    <property type="entry name" value="ZU5 DOMAIN-CONTAINING PROTEIN"/>
    <property type="match status" value="1"/>
</dbReference>
<dbReference type="SUPFAM" id="SSF52540">
    <property type="entry name" value="P-loop containing nucleoside triphosphate hydrolases"/>
    <property type="match status" value="1"/>
</dbReference>
<evidence type="ECO:0000313" key="3">
    <source>
        <dbReference type="EMBL" id="ROO90864.1"/>
    </source>
</evidence>
<reference evidence="3 4" key="1">
    <citation type="submission" date="2018-11" db="EMBL/GenBank/DDBJ databases">
        <title>Sequencing the genomes of 1000 actinobacteria strains.</title>
        <authorList>
            <person name="Klenk H.-P."/>
        </authorList>
    </citation>
    <scope>NUCLEOTIDE SEQUENCE [LARGE SCALE GENOMIC DNA]</scope>
    <source>
        <strain evidence="3 4">DSM 44254</strain>
    </source>
</reference>